<sequence length="151" mass="17230">MTTHSKNISPRRAQQAMESFYAPELEQYRKIASSLYTFQDLCSQLNTLLEKLFTERDHLNDQGISRAMLIDRIEMTAQVEYLVRTRSTQNTAPSNTNTPVQDENQGDNIRTSTDNDEYNDSATTDSDTDTHFDNDNTELETSGSEYAGFTH</sequence>
<gene>
    <name evidence="2" type="ORF">R6G86_07325</name>
</gene>
<name>A0ABU5G8P9_9ACTO</name>
<evidence type="ECO:0000313" key="2">
    <source>
        <dbReference type="EMBL" id="MDY5133547.1"/>
    </source>
</evidence>
<protein>
    <submittedName>
        <fullName evidence="2">Uncharacterized protein</fullName>
    </submittedName>
</protein>
<dbReference type="Proteomes" id="UP001275049">
    <property type="component" value="Unassembled WGS sequence"/>
</dbReference>
<dbReference type="RefSeq" id="WP_022867055.1">
    <property type="nucleotide sequence ID" value="NZ_JAWNFT010000004.1"/>
</dbReference>
<evidence type="ECO:0000313" key="3">
    <source>
        <dbReference type="Proteomes" id="UP001275049"/>
    </source>
</evidence>
<feature type="compositionally biased region" description="Polar residues" evidence="1">
    <location>
        <begin position="86"/>
        <end position="112"/>
    </location>
</feature>
<keyword evidence="3" id="KW-1185">Reference proteome</keyword>
<dbReference type="EMBL" id="JAWNGA010000013">
    <property type="protein sequence ID" value="MDY5133547.1"/>
    <property type="molecule type" value="Genomic_DNA"/>
</dbReference>
<comment type="caution">
    <text evidence="2">The sequence shown here is derived from an EMBL/GenBank/DDBJ whole genome shotgun (WGS) entry which is preliminary data.</text>
</comment>
<accession>A0ABU5G8P9</accession>
<evidence type="ECO:0000256" key="1">
    <source>
        <dbReference type="SAM" id="MobiDB-lite"/>
    </source>
</evidence>
<feature type="region of interest" description="Disordered" evidence="1">
    <location>
        <begin position="86"/>
        <end position="151"/>
    </location>
</feature>
<organism evidence="2 3">
    <name type="scientific">Actinotignum urinale</name>
    <dbReference type="NCBI Taxonomy" id="190146"/>
    <lineage>
        <taxon>Bacteria</taxon>
        <taxon>Bacillati</taxon>
        <taxon>Actinomycetota</taxon>
        <taxon>Actinomycetes</taxon>
        <taxon>Actinomycetales</taxon>
        <taxon>Actinomycetaceae</taxon>
        <taxon>Actinotignum</taxon>
    </lineage>
</organism>
<reference evidence="2 3" key="1">
    <citation type="submission" date="2023-10" db="EMBL/GenBank/DDBJ databases">
        <title>Whole Genome based description of the genera Actinobaculum and Actinotignum reveals a complex phylogenetic relationship within the species included in the genus Actinotignum.</title>
        <authorList>
            <person name="Jensen C.S."/>
            <person name="Dargis R."/>
            <person name="Kemp M."/>
            <person name="Christensen J.J."/>
        </authorList>
    </citation>
    <scope>NUCLEOTIDE SEQUENCE [LARGE SCALE GENOMIC DNA]</scope>
    <source>
        <strain evidence="2 3">SLA_B974</strain>
    </source>
</reference>
<proteinExistence type="predicted"/>